<feature type="compositionally biased region" description="Polar residues" evidence="1">
    <location>
        <begin position="332"/>
        <end position="358"/>
    </location>
</feature>
<feature type="compositionally biased region" description="Low complexity" evidence="1">
    <location>
        <begin position="280"/>
        <end position="293"/>
    </location>
</feature>
<name>A0A1B9HXG0_9TREE</name>
<feature type="compositionally biased region" description="Basic and acidic residues" evidence="1">
    <location>
        <begin position="44"/>
        <end position="58"/>
    </location>
</feature>
<organism evidence="3">
    <name type="scientific">Kwoniella pini CBS 10737</name>
    <dbReference type="NCBI Taxonomy" id="1296096"/>
    <lineage>
        <taxon>Eukaryota</taxon>
        <taxon>Fungi</taxon>
        <taxon>Dikarya</taxon>
        <taxon>Basidiomycota</taxon>
        <taxon>Agaricomycotina</taxon>
        <taxon>Tremellomycetes</taxon>
        <taxon>Tremellales</taxon>
        <taxon>Cryptococcaceae</taxon>
        <taxon>Kwoniella</taxon>
    </lineage>
</organism>
<dbReference type="RefSeq" id="XP_019009182.1">
    <property type="nucleotide sequence ID" value="XM_019157542.1"/>
</dbReference>
<dbReference type="GeneID" id="30174198"/>
<evidence type="ECO:0000259" key="2">
    <source>
        <dbReference type="PROSITE" id="PS50010"/>
    </source>
</evidence>
<dbReference type="InterPro" id="IPR035899">
    <property type="entry name" value="DBL_dom_sf"/>
</dbReference>
<accession>A0A1B9HXG0</accession>
<feature type="compositionally biased region" description="Pro residues" evidence="1">
    <location>
        <begin position="808"/>
        <end position="839"/>
    </location>
</feature>
<evidence type="ECO:0000256" key="1">
    <source>
        <dbReference type="SAM" id="MobiDB-lite"/>
    </source>
</evidence>
<feature type="region of interest" description="Disordered" evidence="1">
    <location>
        <begin position="1066"/>
        <end position="1111"/>
    </location>
</feature>
<reference evidence="4" key="2">
    <citation type="submission" date="2013-07" db="EMBL/GenBank/DDBJ databases">
        <authorList>
            <consortium name="The Broad Institute Genome Sequencing Platform"/>
            <person name="Cuomo C."/>
            <person name="Litvintseva A."/>
            <person name="Chen Y."/>
            <person name="Heitman J."/>
            <person name="Sun S."/>
            <person name="Springer D."/>
            <person name="Dromer F."/>
            <person name="Young S.K."/>
            <person name="Zeng Q."/>
            <person name="Gargeya S."/>
            <person name="Fitzgerald M."/>
            <person name="Abouelleil A."/>
            <person name="Alvarado L."/>
            <person name="Berlin A.M."/>
            <person name="Chapman S.B."/>
            <person name="Dewar J."/>
            <person name="Goldberg J."/>
            <person name="Griggs A."/>
            <person name="Gujja S."/>
            <person name="Hansen M."/>
            <person name="Howarth C."/>
            <person name="Imamovic A."/>
            <person name="Larimer J."/>
            <person name="McCowan C."/>
            <person name="Murphy C."/>
            <person name="Pearson M."/>
            <person name="Priest M."/>
            <person name="Roberts A."/>
            <person name="Saif S."/>
            <person name="Shea T."/>
            <person name="Sykes S."/>
            <person name="Wortman J."/>
            <person name="Nusbaum C."/>
            <person name="Birren B."/>
        </authorList>
    </citation>
    <scope>NUCLEOTIDE SEQUENCE</scope>
    <source>
        <strain evidence="4">CBS 10737</strain>
    </source>
</reference>
<feature type="region of interest" description="Disordered" evidence="1">
    <location>
        <begin position="1194"/>
        <end position="1222"/>
    </location>
</feature>
<gene>
    <name evidence="3" type="ORF">I206_05829</name>
    <name evidence="4" type="ORF">I206_107501</name>
</gene>
<dbReference type="EMBL" id="CP144529">
    <property type="protein sequence ID" value="WWC73529.1"/>
    <property type="molecule type" value="Genomic_DNA"/>
</dbReference>
<dbReference type="GO" id="GO:0005085">
    <property type="term" value="F:guanyl-nucleotide exchange factor activity"/>
    <property type="evidence" value="ECO:0007669"/>
    <property type="project" value="InterPro"/>
</dbReference>
<feature type="compositionally biased region" description="Basic and acidic residues" evidence="1">
    <location>
        <begin position="411"/>
        <end position="422"/>
    </location>
</feature>
<dbReference type="EMBL" id="KI894014">
    <property type="protein sequence ID" value="OCF47963.1"/>
    <property type="molecule type" value="Genomic_DNA"/>
</dbReference>
<feature type="region of interest" description="Disordered" evidence="1">
    <location>
        <begin position="696"/>
        <end position="727"/>
    </location>
</feature>
<feature type="region of interest" description="Disordered" evidence="1">
    <location>
        <begin position="323"/>
        <end position="361"/>
    </location>
</feature>
<feature type="region of interest" description="Disordered" evidence="1">
    <location>
        <begin position="278"/>
        <end position="301"/>
    </location>
</feature>
<dbReference type="InterPro" id="IPR000219">
    <property type="entry name" value="DH_dom"/>
</dbReference>
<dbReference type="SUPFAM" id="SSF48065">
    <property type="entry name" value="DBL homology domain (DH-domain)"/>
    <property type="match status" value="2"/>
</dbReference>
<dbReference type="OrthoDB" id="660555at2759"/>
<feature type="domain" description="DH" evidence="2">
    <location>
        <begin position="1229"/>
        <end position="1284"/>
    </location>
</feature>
<dbReference type="STRING" id="1296096.A0A1B9HXG0"/>
<dbReference type="Proteomes" id="UP000094020">
    <property type="component" value="Chromosome 11"/>
</dbReference>
<evidence type="ECO:0000313" key="4">
    <source>
        <dbReference type="EMBL" id="WWC73529.1"/>
    </source>
</evidence>
<keyword evidence="5" id="KW-1185">Reference proteome</keyword>
<evidence type="ECO:0000313" key="5">
    <source>
        <dbReference type="Proteomes" id="UP000094020"/>
    </source>
</evidence>
<feature type="region of interest" description="Disordered" evidence="1">
    <location>
        <begin position="381"/>
        <end position="440"/>
    </location>
</feature>
<dbReference type="KEGG" id="kpin:30174198"/>
<feature type="compositionally biased region" description="Low complexity" evidence="1">
    <location>
        <begin position="1096"/>
        <end position="1111"/>
    </location>
</feature>
<feature type="region of interest" description="Disordered" evidence="1">
    <location>
        <begin position="759"/>
        <end position="889"/>
    </location>
</feature>
<feature type="compositionally biased region" description="Basic and acidic residues" evidence="1">
    <location>
        <begin position="106"/>
        <end position="119"/>
    </location>
</feature>
<reference evidence="4" key="4">
    <citation type="submission" date="2024-02" db="EMBL/GenBank/DDBJ databases">
        <title>Comparative genomics of Cryptococcus and Kwoniella reveals pathogenesis evolution and contrasting modes of karyotype evolution via chromosome fusion or intercentromeric recombination.</title>
        <authorList>
            <person name="Coelho M.A."/>
            <person name="David-Palma M."/>
            <person name="Shea T."/>
            <person name="Bowers K."/>
            <person name="McGinley-Smith S."/>
            <person name="Mohammad A.W."/>
            <person name="Gnirke A."/>
            <person name="Yurkov A.M."/>
            <person name="Nowrousian M."/>
            <person name="Sun S."/>
            <person name="Cuomo C.A."/>
            <person name="Heitman J."/>
        </authorList>
    </citation>
    <scope>NUCLEOTIDE SEQUENCE</scope>
    <source>
        <strain evidence="4">CBS 10737</strain>
    </source>
</reference>
<sequence>MRLIKRRSSQNLSSTAPIAQSIPPIPDPQLGANDVGPTIPFPTKDGKGTKRRDSKEMKYPPTSFGQSGAGWSFGRMRSFKNRSRSNSDAGNSGSEEESQIKRKGKGKETAKQPLVEEKTANTTENPLNFDFDYARHSSSPSLPPPQMVFPDIDTPDFTTSPPQSPFLPAQPAYPQPSQPIMAFGSTEHHQTSVTALAGAQSESLFSTVEGRPSLNTALSASSTSIAPSIISGESSYPLISRSDSGQRSQQVISISPAHRKLTKRRPGSMAQYDQVELVERPSTSSSRSAFQSRPYTNPSPTQIYAVLTGPVVIPRSFSSNLPLPDGAAPPTHQLNWPLNRNPSCSTNASSGMTPSTEESGMLETPNNAIILPGQGEDRLWERIGEPRPPLSRTSTFSYREGDDGTVIKQDGYFHDKTSRERSSTSQSTDSGIDHTKSNASEASLTFHTDYSRATYTPTVSSGSDVTAIAPRNLRISTSNLELRSHQKNQIVSPSTPTRKKSVAFEVQSSTPKQVIQDPQHVLFRTVRPPLIRLRSSSVGAMSVNTNSVYSVGEVQVASSAVISKAEAVVLADVARSPVIEMLDRFENSSEAVRRAFDNERERGDWPLPALDYSSQDIHNARSAPPQPHSQSPHKLNGISPLSPILRSASTTASPKKLVSFHSAGTEPAADQGITQMSLKRPTMPARSSSLSKLWHRLSTNGSGSKPKKGKSFEDPDEDIPPVPRIENNVALTEYPAKLTSNSLERIMSTRIKRSRGSLDLTSVGKENPDFVSLPTKFSLPKDTDRPSTPSSTSSRRSKGKKRISISSIPPPRAHSVPLPPRSDTPPVIPPLSPTPPLRDPVPSDTALPLDYSNSVPAVGSDVSPLKDAPTRSFRKISSPEGNNNWKTPLGPYTPPLSAIVNDYFRDLKTSSSTSTGYTSELFTREITLHRTSLHEDAEYQSYDAKRRYRQSLVEIKDDEAFHATVEQLVKLESDDRVRMTRAGGAALRGDMPPIYRTPSKDLSEKQIRQENIRAWFVTRELVQGERRHGRLLAKGVAAIQLAVKSRTAIPPVPPIPVSEITLSQASSTSKTVHTPCHSRSGSGNIKISSRLRRSRTSTPGPSSASSPTTPVLPSISLPLSASAPLDILLEKLPRLYELSIELSERFEHDPSPYGVADAFLSMEENITKEISNWAKGVGEIVYSGIGDEMNKILDQQRGSGNGRRRSEGGMYENGGESEIDSEIEGSEGRVRFADIIIVPIQRASRYRLLFQELSTKLPPLSHTSLKIQRALEASTRLAMECDRCQSFDLNALRRQVKKGGRKIRPVSVGPGIGSLL</sequence>
<dbReference type="Pfam" id="PF00621">
    <property type="entry name" value="RhoGEF"/>
    <property type="match status" value="1"/>
</dbReference>
<dbReference type="Gene3D" id="1.20.900.10">
    <property type="entry name" value="Dbl homology (DH) domain"/>
    <property type="match status" value="1"/>
</dbReference>
<reference evidence="3" key="1">
    <citation type="submission" date="2013-07" db="EMBL/GenBank/DDBJ databases">
        <title>The Genome Sequence of Cryptococcus pinus CBS10737.</title>
        <authorList>
            <consortium name="The Broad Institute Genome Sequencing Platform"/>
            <person name="Cuomo C."/>
            <person name="Litvintseva A."/>
            <person name="Chen Y."/>
            <person name="Heitman J."/>
            <person name="Sun S."/>
            <person name="Springer D."/>
            <person name="Dromer F."/>
            <person name="Young S.K."/>
            <person name="Zeng Q."/>
            <person name="Gargeya S."/>
            <person name="Fitzgerald M."/>
            <person name="Abouelleil A."/>
            <person name="Alvarado L."/>
            <person name="Berlin A.M."/>
            <person name="Chapman S.B."/>
            <person name="Dewar J."/>
            <person name="Goldberg J."/>
            <person name="Griggs A."/>
            <person name="Gujja S."/>
            <person name="Hansen M."/>
            <person name="Howarth C."/>
            <person name="Imamovic A."/>
            <person name="Larimer J."/>
            <person name="McCowan C."/>
            <person name="Murphy C."/>
            <person name="Pearson M."/>
            <person name="Priest M."/>
            <person name="Roberts A."/>
            <person name="Saif S."/>
            <person name="Shea T."/>
            <person name="Sykes S."/>
            <person name="Wortman J."/>
            <person name="Nusbaum C."/>
            <person name="Birren B."/>
        </authorList>
    </citation>
    <scope>NUCLEOTIDE SEQUENCE [LARGE SCALE GENOMIC DNA]</scope>
    <source>
        <strain evidence="3">CBS 10737</strain>
    </source>
</reference>
<feature type="compositionally biased region" description="Polar residues" evidence="1">
    <location>
        <begin position="1066"/>
        <end position="1087"/>
    </location>
</feature>
<dbReference type="PROSITE" id="PS50010">
    <property type="entry name" value="DH_2"/>
    <property type="match status" value="1"/>
</dbReference>
<feature type="region of interest" description="Disordered" evidence="1">
    <location>
        <begin position="1"/>
        <end position="154"/>
    </location>
</feature>
<feature type="region of interest" description="Disordered" evidence="1">
    <location>
        <begin position="617"/>
        <end position="645"/>
    </location>
</feature>
<reference evidence="3" key="3">
    <citation type="submission" date="2016-07" db="EMBL/GenBank/DDBJ databases">
        <title>Evolution of pathogenesis and genome organization in the Tremellales.</title>
        <authorList>
            <person name="Cuomo C."/>
            <person name="Litvintseva A."/>
            <person name="Heitman J."/>
            <person name="Chen Y."/>
            <person name="Sun S."/>
            <person name="Springer D."/>
            <person name="Dromer F."/>
            <person name="Young S."/>
            <person name="Zeng Q."/>
            <person name="Chapman S."/>
            <person name="Gujja S."/>
            <person name="Saif S."/>
            <person name="Birren B."/>
        </authorList>
    </citation>
    <scope>NUCLEOTIDE SEQUENCE</scope>
    <source>
        <strain evidence="3">CBS 10737</strain>
    </source>
</reference>
<protein>
    <recommendedName>
        <fullName evidence="2">DH domain-containing protein</fullName>
    </recommendedName>
</protein>
<proteinExistence type="predicted"/>
<feature type="compositionally biased region" description="Polar residues" evidence="1">
    <location>
        <begin position="9"/>
        <end position="18"/>
    </location>
</feature>
<feature type="compositionally biased region" description="Polar residues" evidence="1">
    <location>
        <begin position="84"/>
        <end position="93"/>
    </location>
</feature>
<evidence type="ECO:0000313" key="3">
    <source>
        <dbReference type="EMBL" id="OCF47963.1"/>
    </source>
</evidence>